<dbReference type="AlphaFoldDB" id="A0A6C0FCF2"/>
<organism evidence="1">
    <name type="scientific">viral metagenome</name>
    <dbReference type="NCBI Taxonomy" id="1070528"/>
    <lineage>
        <taxon>unclassified sequences</taxon>
        <taxon>metagenomes</taxon>
        <taxon>organismal metagenomes</taxon>
    </lineage>
</organism>
<accession>A0A6C0FCF2</accession>
<name>A0A6C0FCF2_9ZZZZ</name>
<evidence type="ECO:0000313" key="1">
    <source>
        <dbReference type="EMBL" id="QHT38303.1"/>
    </source>
</evidence>
<dbReference type="EMBL" id="MN738829">
    <property type="protein sequence ID" value="QHT38303.1"/>
    <property type="molecule type" value="Genomic_DNA"/>
</dbReference>
<reference evidence="1" key="1">
    <citation type="journal article" date="2020" name="Nature">
        <title>Giant virus diversity and host interactions through global metagenomics.</title>
        <authorList>
            <person name="Schulz F."/>
            <person name="Roux S."/>
            <person name="Paez-Espino D."/>
            <person name="Jungbluth S."/>
            <person name="Walsh D.A."/>
            <person name="Denef V.J."/>
            <person name="McMahon K.D."/>
            <person name="Konstantinidis K.T."/>
            <person name="Eloe-Fadrosh E.A."/>
            <person name="Kyrpides N.C."/>
            <person name="Woyke T."/>
        </authorList>
    </citation>
    <scope>NUCLEOTIDE SEQUENCE</scope>
    <source>
        <strain evidence="1">GVMAG-S-ERX556101-89</strain>
    </source>
</reference>
<proteinExistence type="predicted"/>
<sequence length="77" mass="8847">MYQHDVFINNTPVSSRCTSALSSSNSSSSTCSLNSSDTIYSWGKEQCGILHQDSWDQFCDNIVYWIRKMWCFGFKSE</sequence>
<protein>
    <submittedName>
        <fullName evidence="1">Uncharacterized protein</fullName>
    </submittedName>
</protein>